<dbReference type="Gene3D" id="3.40.50.620">
    <property type="entry name" value="HUPs"/>
    <property type="match status" value="1"/>
</dbReference>
<gene>
    <name evidence="15" type="ORF">Tc00.1047053511151.50</name>
</gene>
<dbReference type="InterPro" id="IPR002500">
    <property type="entry name" value="PAPS_reduct_dom"/>
</dbReference>
<proteinExistence type="predicted"/>
<dbReference type="PANTHER" id="PTHR23293">
    <property type="entry name" value="FAD SYNTHETASE-RELATED FMN ADENYLYLTRANSFERASE"/>
    <property type="match status" value="1"/>
</dbReference>
<evidence type="ECO:0000256" key="1">
    <source>
        <dbReference type="ARBA" id="ARBA00004726"/>
    </source>
</evidence>
<evidence type="ECO:0000256" key="11">
    <source>
        <dbReference type="ARBA" id="ARBA00031871"/>
    </source>
</evidence>
<dbReference type="AlphaFoldDB" id="Q4DC85"/>
<evidence type="ECO:0000313" key="15">
    <source>
        <dbReference type="EMBL" id="EAN90132.1"/>
    </source>
</evidence>
<comment type="pathway">
    <text evidence="1">Cofactor biosynthesis; FAD biosynthesis; FAD from FMN: step 1/1.</text>
</comment>
<dbReference type="Pfam" id="PF01507">
    <property type="entry name" value="PAPS_reduct"/>
    <property type="match status" value="1"/>
</dbReference>
<dbReference type="PaxDb" id="353153-Q4DC85"/>
<evidence type="ECO:0000256" key="10">
    <source>
        <dbReference type="ARBA" id="ARBA00031145"/>
    </source>
</evidence>
<keyword evidence="6" id="KW-0548">Nucleotidyltransferase</keyword>
<dbReference type="STRING" id="353153.Q4DC85"/>
<dbReference type="PANTHER" id="PTHR23293:SF9">
    <property type="entry name" value="FAD SYNTHASE"/>
    <property type="match status" value="1"/>
</dbReference>
<evidence type="ECO:0000256" key="7">
    <source>
        <dbReference type="ARBA" id="ARBA00022741"/>
    </source>
</evidence>
<dbReference type="OMA" id="PAWELND"/>
<evidence type="ECO:0000256" key="3">
    <source>
        <dbReference type="ARBA" id="ARBA00022630"/>
    </source>
</evidence>
<dbReference type="InterPro" id="IPR014729">
    <property type="entry name" value="Rossmann-like_a/b/a_fold"/>
</dbReference>
<keyword evidence="3" id="KW-0285">Flavoprotein</keyword>
<dbReference type="Gene3D" id="3.80.10.10">
    <property type="entry name" value="Ribonuclease Inhibitor"/>
    <property type="match status" value="1"/>
</dbReference>
<keyword evidence="7" id="KW-0547">Nucleotide-binding</keyword>
<sequence length="364" mass="40421">MWGSLNLLYHTHTHTSAQGGLRERGNKKKKNTEEDARRTLAMRSLKLVGTDVADIDVAQACMNHALTRVELENCDRVTDLSALATVPTLEEVHIRDCRRVRCFGPLGQTQTTLRKLVLSGTPVTKAQLRELTRLGQMELVVDNCGDDPKLERPAQSLVKSSIDMIREVAGRFKPEEIGVAFNGGKDSVVMMDLLECALGPEMLSRFCVFTLGASGREEFGEVVAFREAYLENHGLTGVKTDVSLSMKDGLAQLKESKGIALVFMGTRSSDSVHQKKSVEPTTAGWPEMLRACPVFHWGYEDIWGYILAYSLPFCILYKMGYTSLGLRGATAPNVLLRRGDGTFRPAWELHDDLEERNGREVNSS</sequence>
<evidence type="ECO:0000256" key="13">
    <source>
        <dbReference type="SAM" id="MobiDB-lite"/>
    </source>
</evidence>
<dbReference type="KEGG" id="tcr:511151.50"/>
<evidence type="ECO:0000256" key="2">
    <source>
        <dbReference type="ARBA" id="ARBA00012393"/>
    </source>
</evidence>
<protein>
    <recommendedName>
        <fullName evidence="2">FAD synthase</fullName>
        <ecNumber evidence="2">2.7.7.2</ecNumber>
    </recommendedName>
    <alternativeName>
        <fullName evidence="10">FAD pyrophosphorylase</fullName>
    </alternativeName>
    <alternativeName>
        <fullName evidence="11">FMN adenylyltransferase</fullName>
    </alternativeName>
</protein>
<dbReference type="Proteomes" id="UP000002296">
    <property type="component" value="Unassembled WGS sequence"/>
</dbReference>
<keyword evidence="5" id="KW-0808">Transferase</keyword>
<evidence type="ECO:0000259" key="14">
    <source>
        <dbReference type="Pfam" id="PF01507"/>
    </source>
</evidence>
<comment type="catalytic activity">
    <reaction evidence="12">
        <text>FMN + ATP + H(+) = FAD + diphosphate</text>
        <dbReference type="Rhea" id="RHEA:17237"/>
        <dbReference type="ChEBI" id="CHEBI:15378"/>
        <dbReference type="ChEBI" id="CHEBI:30616"/>
        <dbReference type="ChEBI" id="CHEBI:33019"/>
        <dbReference type="ChEBI" id="CHEBI:57692"/>
        <dbReference type="ChEBI" id="CHEBI:58210"/>
        <dbReference type="EC" id="2.7.7.2"/>
    </reaction>
</comment>
<evidence type="ECO:0000256" key="5">
    <source>
        <dbReference type="ARBA" id="ARBA00022679"/>
    </source>
</evidence>
<dbReference type="SUPFAM" id="SSF52402">
    <property type="entry name" value="Adenine nucleotide alpha hydrolases-like"/>
    <property type="match status" value="1"/>
</dbReference>
<dbReference type="GeneID" id="3543065"/>
<keyword evidence="16" id="KW-1185">Reference proteome</keyword>
<dbReference type="EC" id="2.7.7.2" evidence="2"/>
<evidence type="ECO:0000313" key="16">
    <source>
        <dbReference type="Proteomes" id="UP000002296"/>
    </source>
</evidence>
<dbReference type="SMR" id="Q4DC85"/>
<feature type="region of interest" description="Disordered" evidence="13">
    <location>
        <begin position="14"/>
        <end position="36"/>
    </location>
</feature>
<dbReference type="GO" id="GO:0003919">
    <property type="term" value="F:FMN adenylyltransferase activity"/>
    <property type="evidence" value="ECO:0007669"/>
    <property type="project" value="UniProtKB-EC"/>
</dbReference>
<evidence type="ECO:0000256" key="4">
    <source>
        <dbReference type="ARBA" id="ARBA00022643"/>
    </source>
</evidence>
<dbReference type="FunCoup" id="Q4DC85">
    <property type="interactions" value="112"/>
</dbReference>
<keyword evidence="8" id="KW-0274">FAD</keyword>
<dbReference type="RefSeq" id="XP_811983.1">
    <property type="nucleotide sequence ID" value="XM_806890.1"/>
</dbReference>
<dbReference type="GO" id="GO:0005524">
    <property type="term" value="F:ATP binding"/>
    <property type="evidence" value="ECO:0007669"/>
    <property type="project" value="UniProtKB-KW"/>
</dbReference>
<organism evidence="15 16">
    <name type="scientific">Trypanosoma cruzi (strain CL Brener)</name>
    <dbReference type="NCBI Taxonomy" id="353153"/>
    <lineage>
        <taxon>Eukaryota</taxon>
        <taxon>Discoba</taxon>
        <taxon>Euglenozoa</taxon>
        <taxon>Kinetoplastea</taxon>
        <taxon>Metakinetoplastina</taxon>
        <taxon>Trypanosomatida</taxon>
        <taxon>Trypanosomatidae</taxon>
        <taxon>Trypanosoma</taxon>
        <taxon>Schizotrypanum</taxon>
    </lineage>
</organism>
<dbReference type="InterPro" id="IPR032675">
    <property type="entry name" value="LRR_dom_sf"/>
</dbReference>
<dbReference type="SUPFAM" id="SSF52047">
    <property type="entry name" value="RNI-like"/>
    <property type="match status" value="1"/>
</dbReference>
<evidence type="ECO:0000256" key="8">
    <source>
        <dbReference type="ARBA" id="ARBA00022827"/>
    </source>
</evidence>
<dbReference type="EMBL" id="AAHK01000667">
    <property type="protein sequence ID" value="EAN90132.1"/>
    <property type="molecule type" value="Genomic_DNA"/>
</dbReference>
<accession>Q4DC85</accession>
<evidence type="ECO:0000256" key="9">
    <source>
        <dbReference type="ARBA" id="ARBA00022840"/>
    </source>
</evidence>
<keyword evidence="9" id="KW-0067">ATP-binding</keyword>
<evidence type="ECO:0000256" key="6">
    <source>
        <dbReference type="ARBA" id="ARBA00022695"/>
    </source>
</evidence>
<name>Q4DC85_TRYCC</name>
<keyword evidence="4" id="KW-0288">FMN</keyword>
<evidence type="ECO:0000256" key="12">
    <source>
        <dbReference type="ARBA" id="ARBA00049494"/>
    </source>
</evidence>
<comment type="caution">
    <text evidence="15">The sequence shown here is derived from an EMBL/GenBank/DDBJ whole genome shotgun (WGS) entry which is preliminary data.</text>
</comment>
<dbReference type="GO" id="GO:0006747">
    <property type="term" value="P:FAD biosynthetic process"/>
    <property type="evidence" value="ECO:0007669"/>
    <property type="project" value="TreeGrafter"/>
</dbReference>
<dbReference type="InParanoid" id="Q4DC85"/>
<dbReference type="eggNOG" id="KOG2644">
    <property type="taxonomic scope" value="Eukaryota"/>
</dbReference>
<reference evidence="15 16" key="1">
    <citation type="journal article" date="2005" name="Science">
        <title>The genome sequence of Trypanosoma cruzi, etiologic agent of Chagas disease.</title>
        <authorList>
            <person name="El-Sayed N.M."/>
            <person name="Myler P.J."/>
            <person name="Bartholomeu D.C."/>
            <person name="Nilsson D."/>
            <person name="Aggarwal G."/>
            <person name="Tran A.N."/>
            <person name="Ghedin E."/>
            <person name="Worthey E.A."/>
            <person name="Delcher A.L."/>
            <person name="Blandin G."/>
            <person name="Westenberger S.J."/>
            <person name="Caler E."/>
            <person name="Cerqueira G.C."/>
            <person name="Branche C."/>
            <person name="Haas B."/>
            <person name="Anupama A."/>
            <person name="Arner E."/>
            <person name="Aslund L."/>
            <person name="Attipoe P."/>
            <person name="Bontempi E."/>
            <person name="Bringaud F."/>
            <person name="Burton P."/>
            <person name="Cadag E."/>
            <person name="Campbell D.A."/>
            <person name="Carrington M."/>
            <person name="Crabtree J."/>
            <person name="Darban H."/>
            <person name="da Silveira J.F."/>
            <person name="de Jong P."/>
            <person name="Edwards K."/>
            <person name="Englund P.T."/>
            <person name="Fazelina G."/>
            <person name="Feldblyum T."/>
            <person name="Ferella M."/>
            <person name="Frasch A.C."/>
            <person name="Gull K."/>
            <person name="Horn D."/>
            <person name="Hou L."/>
            <person name="Huang Y."/>
            <person name="Kindlund E."/>
            <person name="Klingbeil M."/>
            <person name="Kluge S."/>
            <person name="Koo H."/>
            <person name="Lacerda D."/>
            <person name="Levin M.J."/>
            <person name="Lorenzi H."/>
            <person name="Louie T."/>
            <person name="Machado C.R."/>
            <person name="McCulloch R."/>
            <person name="McKenna A."/>
            <person name="Mizuno Y."/>
            <person name="Mottram J.C."/>
            <person name="Nelson S."/>
            <person name="Ochaya S."/>
            <person name="Osoegawa K."/>
            <person name="Pai G."/>
            <person name="Parsons M."/>
            <person name="Pentony M."/>
            <person name="Pettersson U."/>
            <person name="Pop M."/>
            <person name="Ramirez J.L."/>
            <person name="Rinta J."/>
            <person name="Robertson L."/>
            <person name="Salzberg S.L."/>
            <person name="Sanchez D.O."/>
            <person name="Seyler A."/>
            <person name="Sharma R."/>
            <person name="Shetty J."/>
            <person name="Simpson A.J."/>
            <person name="Sisk E."/>
            <person name="Tammi M.T."/>
            <person name="Tarleton R."/>
            <person name="Teixeira S."/>
            <person name="Van Aken S."/>
            <person name="Vogt C."/>
            <person name="Ward P.N."/>
            <person name="Wickstead B."/>
            <person name="Wortman J."/>
            <person name="White O."/>
            <person name="Fraser C.M."/>
            <person name="Stuart K.D."/>
            <person name="Andersson B."/>
        </authorList>
    </citation>
    <scope>NUCLEOTIDE SEQUENCE [LARGE SCALE GENOMIC DNA]</scope>
    <source>
        <strain evidence="15 16">CL Brener</strain>
    </source>
</reference>
<feature type="domain" description="Phosphoadenosine phosphosulphate reductase" evidence="14">
    <location>
        <begin position="258"/>
        <end position="327"/>
    </location>
</feature>